<sequence>MVANNLVEAAPRELLKYQKNQTPPSNPCRVKRRVPEPRRGCRTIQRHDPLLHLPIQQGEGRRVDPGHAIKGVEIRRGAEMSNKKSEVVSFVKTLKCGGFLRMVSLSVTVDAE</sequence>
<reference evidence="1 2" key="1">
    <citation type="journal article" date="2019" name="Sci. Rep.">
        <title>Orb-weaving spider Araneus ventricosus genome elucidates the spidroin gene catalogue.</title>
        <authorList>
            <person name="Kono N."/>
            <person name="Nakamura H."/>
            <person name="Ohtoshi R."/>
            <person name="Moran D.A.P."/>
            <person name="Shinohara A."/>
            <person name="Yoshida Y."/>
            <person name="Fujiwara M."/>
            <person name="Mori M."/>
            <person name="Tomita M."/>
            <person name="Arakawa K."/>
        </authorList>
    </citation>
    <scope>NUCLEOTIDE SEQUENCE [LARGE SCALE GENOMIC DNA]</scope>
</reference>
<keyword evidence="2" id="KW-1185">Reference proteome</keyword>
<name>A0A4Y2R9Y8_ARAVE</name>
<dbReference type="AlphaFoldDB" id="A0A4Y2R9Y8"/>
<dbReference type="EMBL" id="BGPR01016287">
    <property type="protein sequence ID" value="GBN72471.1"/>
    <property type="molecule type" value="Genomic_DNA"/>
</dbReference>
<proteinExistence type="predicted"/>
<comment type="caution">
    <text evidence="1">The sequence shown here is derived from an EMBL/GenBank/DDBJ whole genome shotgun (WGS) entry which is preliminary data.</text>
</comment>
<protein>
    <submittedName>
        <fullName evidence="1">Uncharacterized protein</fullName>
    </submittedName>
</protein>
<dbReference type="Proteomes" id="UP000499080">
    <property type="component" value="Unassembled WGS sequence"/>
</dbReference>
<accession>A0A4Y2R9Y8</accession>
<evidence type="ECO:0000313" key="2">
    <source>
        <dbReference type="Proteomes" id="UP000499080"/>
    </source>
</evidence>
<organism evidence="1 2">
    <name type="scientific">Araneus ventricosus</name>
    <name type="common">Orbweaver spider</name>
    <name type="synonym">Epeira ventricosa</name>
    <dbReference type="NCBI Taxonomy" id="182803"/>
    <lineage>
        <taxon>Eukaryota</taxon>
        <taxon>Metazoa</taxon>
        <taxon>Ecdysozoa</taxon>
        <taxon>Arthropoda</taxon>
        <taxon>Chelicerata</taxon>
        <taxon>Arachnida</taxon>
        <taxon>Araneae</taxon>
        <taxon>Araneomorphae</taxon>
        <taxon>Entelegynae</taxon>
        <taxon>Araneoidea</taxon>
        <taxon>Araneidae</taxon>
        <taxon>Araneus</taxon>
    </lineage>
</organism>
<evidence type="ECO:0000313" key="1">
    <source>
        <dbReference type="EMBL" id="GBN72471.1"/>
    </source>
</evidence>
<gene>
    <name evidence="1" type="ORF">AVEN_130901_1</name>
</gene>